<dbReference type="EMBL" id="CAJVPT010009997">
    <property type="protein sequence ID" value="CAG8566254.1"/>
    <property type="molecule type" value="Genomic_DNA"/>
</dbReference>
<proteinExistence type="predicted"/>
<name>A0ACA9M3B5_9GLOM</name>
<protein>
    <submittedName>
        <fullName evidence="1">3821_t:CDS:1</fullName>
    </submittedName>
</protein>
<accession>A0ACA9M3B5</accession>
<keyword evidence="2" id="KW-1185">Reference proteome</keyword>
<sequence length="60" mass="6724">IEKLGNNKFQIIRLLGRDYEDAISEFAGQFRSEFPKTSLKLRNANNISVAEVNAITLTAP</sequence>
<comment type="caution">
    <text evidence="1">The sequence shown here is derived from an EMBL/GenBank/DDBJ whole genome shotgun (WGS) entry which is preliminary data.</text>
</comment>
<organism evidence="1 2">
    <name type="scientific">Acaulospora colombiana</name>
    <dbReference type="NCBI Taxonomy" id="27376"/>
    <lineage>
        <taxon>Eukaryota</taxon>
        <taxon>Fungi</taxon>
        <taxon>Fungi incertae sedis</taxon>
        <taxon>Mucoromycota</taxon>
        <taxon>Glomeromycotina</taxon>
        <taxon>Glomeromycetes</taxon>
        <taxon>Diversisporales</taxon>
        <taxon>Acaulosporaceae</taxon>
        <taxon>Acaulospora</taxon>
    </lineage>
</organism>
<dbReference type="Proteomes" id="UP000789525">
    <property type="component" value="Unassembled WGS sequence"/>
</dbReference>
<gene>
    <name evidence="1" type="ORF">ACOLOM_LOCUS5423</name>
</gene>
<evidence type="ECO:0000313" key="2">
    <source>
        <dbReference type="Proteomes" id="UP000789525"/>
    </source>
</evidence>
<reference evidence="1" key="1">
    <citation type="submission" date="2021-06" db="EMBL/GenBank/DDBJ databases">
        <authorList>
            <person name="Kallberg Y."/>
            <person name="Tangrot J."/>
            <person name="Rosling A."/>
        </authorList>
    </citation>
    <scope>NUCLEOTIDE SEQUENCE</scope>
    <source>
        <strain evidence="1">CL356</strain>
    </source>
</reference>
<feature type="non-terminal residue" evidence="1">
    <location>
        <position position="1"/>
    </location>
</feature>
<evidence type="ECO:0000313" key="1">
    <source>
        <dbReference type="EMBL" id="CAG8566254.1"/>
    </source>
</evidence>